<sequence length="213" mass="23558">MLGWDDLAVEQLVTVSAQAKAAETADCFRCDSDSDEGSATCALSLSQRSGESDDGNPQSLWWCPTLMSAVKSVQRTPSPACSERAPVRVLSSCSGCCAEAFVFKDWLLPAAAVLRYQALGIEAEMIGVAEPDEEFRTFIHANHAEMVQHMHRTMEDQVACLLALVTQGFVFDWFTSMLHQMDFGKYGGYYVVLCKLDMASWIKISRPRYCCLA</sequence>
<accession>A0A1Q9BYJ7</accession>
<dbReference type="OrthoDB" id="10545770at2759"/>
<dbReference type="Proteomes" id="UP000186817">
    <property type="component" value="Unassembled WGS sequence"/>
</dbReference>
<dbReference type="AlphaFoldDB" id="A0A1Q9BYJ7"/>
<protein>
    <submittedName>
        <fullName evidence="1">Uncharacterized protein</fullName>
    </submittedName>
</protein>
<keyword evidence="2" id="KW-1185">Reference proteome</keyword>
<name>A0A1Q9BYJ7_SYMMI</name>
<evidence type="ECO:0000313" key="2">
    <source>
        <dbReference type="Proteomes" id="UP000186817"/>
    </source>
</evidence>
<evidence type="ECO:0000313" key="1">
    <source>
        <dbReference type="EMBL" id="OLP75758.1"/>
    </source>
</evidence>
<gene>
    <name evidence="1" type="ORF">AK812_SmicGene44399</name>
</gene>
<dbReference type="EMBL" id="LSRX01002293">
    <property type="protein sequence ID" value="OLP75758.1"/>
    <property type="molecule type" value="Genomic_DNA"/>
</dbReference>
<organism evidence="1 2">
    <name type="scientific">Symbiodinium microadriaticum</name>
    <name type="common">Dinoflagellate</name>
    <name type="synonym">Zooxanthella microadriatica</name>
    <dbReference type="NCBI Taxonomy" id="2951"/>
    <lineage>
        <taxon>Eukaryota</taxon>
        <taxon>Sar</taxon>
        <taxon>Alveolata</taxon>
        <taxon>Dinophyceae</taxon>
        <taxon>Suessiales</taxon>
        <taxon>Symbiodiniaceae</taxon>
        <taxon>Symbiodinium</taxon>
    </lineage>
</organism>
<reference evidence="1 2" key="1">
    <citation type="submission" date="2016-02" db="EMBL/GenBank/DDBJ databases">
        <title>Genome analysis of coral dinoflagellate symbionts highlights evolutionary adaptations to a symbiotic lifestyle.</title>
        <authorList>
            <person name="Aranda M."/>
            <person name="Li Y."/>
            <person name="Liew Y.J."/>
            <person name="Baumgarten S."/>
            <person name="Simakov O."/>
            <person name="Wilson M."/>
            <person name="Piel J."/>
            <person name="Ashoor H."/>
            <person name="Bougouffa S."/>
            <person name="Bajic V.B."/>
            <person name="Ryu T."/>
            <person name="Ravasi T."/>
            <person name="Bayer T."/>
            <person name="Micklem G."/>
            <person name="Kim H."/>
            <person name="Bhak J."/>
            <person name="Lajeunesse T.C."/>
            <person name="Voolstra C.R."/>
        </authorList>
    </citation>
    <scope>NUCLEOTIDE SEQUENCE [LARGE SCALE GENOMIC DNA]</scope>
    <source>
        <strain evidence="1 2">CCMP2467</strain>
    </source>
</reference>
<comment type="caution">
    <text evidence="1">The sequence shown here is derived from an EMBL/GenBank/DDBJ whole genome shotgun (WGS) entry which is preliminary data.</text>
</comment>
<proteinExistence type="predicted"/>